<comment type="caution">
    <text evidence="1">The sequence shown here is derived from an EMBL/GenBank/DDBJ whole genome shotgun (WGS) entry which is preliminary data.</text>
</comment>
<evidence type="ECO:0000313" key="2">
    <source>
        <dbReference type="Proteomes" id="UP001596388"/>
    </source>
</evidence>
<evidence type="ECO:0008006" key="3">
    <source>
        <dbReference type="Google" id="ProtNLM"/>
    </source>
</evidence>
<evidence type="ECO:0000313" key="1">
    <source>
        <dbReference type="EMBL" id="MFC7098857.1"/>
    </source>
</evidence>
<accession>A0ABD5X2Y2</accession>
<name>A0ABD5X2Y2_9EURY</name>
<dbReference type="AlphaFoldDB" id="A0ABD5X2Y2"/>
<dbReference type="Gene3D" id="3.30.565.10">
    <property type="entry name" value="Histidine kinase-like ATPase, C-terminal domain"/>
    <property type="match status" value="1"/>
</dbReference>
<sequence length="292" mass="32544">METVTVSGLTGYSITDHYRKAIRAIDRIGELEEGSSITIDLSNNNWFTPVFLTPLSVKLNQLRNRGTEVSVNLPRHTGIQIYMDQIGFPFGANNPRQQYKRHLPLCRLNTDDDDDAIDVIGQELRRIIKRHFGGLDAGQTQGINLPISEIIDNVDQHSECNCGAVLVQQYEDRGCLDICIVDDGVTIPGNFEKHGKEFDSDYDAIRLAATGEVSTRGNEGHRARGYGIRSMTKLITDGLNGKVLISSRDATHFHAAGQSPRQVLHGRSWAGTLFLGRMDLPGEDFRVNDYVY</sequence>
<organism evidence="1 2">
    <name type="scientific">Halobaculum marinum</name>
    <dbReference type="NCBI Taxonomy" id="3031996"/>
    <lineage>
        <taxon>Archaea</taxon>
        <taxon>Methanobacteriati</taxon>
        <taxon>Methanobacteriota</taxon>
        <taxon>Stenosarchaea group</taxon>
        <taxon>Halobacteria</taxon>
        <taxon>Halobacteriales</taxon>
        <taxon>Haloferacaceae</taxon>
        <taxon>Halobaculum</taxon>
    </lineage>
</organism>
<reference evidence="1 2" key="1">
    <citation type="journal article" date="2019" name="Int. J. Syst. Evol. Microbiol.">
        <title>The Global Catalogue of Microorganisms (GCM) 10K type strain sequencing project: providing services to taxonomists for standard genome sequencing and annotation.</title>
        <authorList>
            <consortium name="The Broad Institute Genomics Platform"/>
            <consortium name="The Broad Institute Genome Sequencing Center for Infectious Disease"/>
            <person name="Wu L."/>
            <person name="Ma J."/>
        </authorList>
    </citation>
    <scope>NUCLEOTIDE SEQUENCE [LARGE SCALE GENOMIC DNA]</scope>
    <source>
        <strain evidence="1 2">DT55</strain>
    </source>
</reference>
<dbReference type="Proteomes" id="UP001596388">
    <property type="component" value="Unassembled WGS sequence"/>
</dbReference>
<protein>
    <recommendedName>
        <fullName evidence="3">Histidine kinase-, DNA gyrase B-, and HSP90-like ATPase</fullName>
    </recommendedName>
</protein>
<dbReference type="InterPro" id="IPR036890">
    <property type="entry name" value="HATPase_C_sf"/>
</dbReference>
<dbReference type="EMBL" id="JBHTAG010000004">
    <property type="protein sequence ID" value="MFC7098857.1"/>
    <property type="molecule type" value="Genomic_DNA"/>
</dbReference>
<gene>
    <name evidence="1" type="ORF">ACFQKD_16250</name>
</gene>
<dbReference type="RefSeq" id="WP_276239583.1">
    <property type="nucleotide sequence ID" value="NZ_CP119990.1"/>
</dbReference>
<keyword evidence="2" id="KW-1185">Reference proteome</keyword>
<proteinExistence type="predicted"/>
<dbReference type="GeneID" id="79271554"/>